<reference evidence="2" key="2">
    <citation type="submission" date="2015-06" db="UniProtKB">
        <authorList>
            <consortium name="EnsemblProtists"/>
        </authorList>
    </citation>
    <scope>IDENTIFICATION</scope>
    <source>
        <strain evidence="2">Emoy2</strain>
    </source>
</reference>
<dbReference type="HOGENOM" id="CLU_2311571_0_0_1"/>
<dbReference type="EMBL" id="JH598368">
    <property type="status" value="NOT_ANNOTATED_CDS"/>
    <property type="molecule type" value="Genomic_DNA"/>
</dbReference>
<name>M4BL37_HYAAE</name>
<evidence type="ECO:0000313" key="3">
    <source>
        <dbReference type="Proteomes" id="UP000011713"/>
    </source>
</evidence>
<evidence type="ECO:0000313" key="2">
    <source>
        <dbReference type="EnsemblProtists" id="HpaP807122"/>
    </source>
</evidence>
<dbReference type="Proteomes" id="UP000011713">
    <property type="component" value="Unassembled WGS sequence"/>
</dbReference>
<dbReference type="VEuPathDB" id="FungiDB:HpaG807122"/>
<keyword evidence="3" id="KW-1185">Reference proteome</keyword>
<keyword evidence="1" id="KW-1133">Transmembrane helix</keyword>
<dbReference type="EnsemblProtists" id="HpaT807122">
    <property type="protein sequence ID" value="HpaP807122"/>
    <property type="gene ID" value="HpaG807122"/>
</dbReference>
<feature type="transmembrane region" description="Helical" evidence="1">
    <location>
        <begin position="46"/>
        <end position="65"/>
    </location>
</feature>
<organism evidence="2 3">
    <name type="scientific">Hyaloperonospora arabidopsidis (strain Emoy2)</name>
    <name type="common">Downy mildew agent</name>
    <name type="synonym">Peronospora arabidopsidis</name>
    <dbReference type="NCBI Taxonomy" id="559515"/>
    <lineage>
        <taxon>Eukaryota</taxon>
        <taxon>Sar</taxon>
        <taxon>Stramenopiles</taxon>
        <taxon>Oomycota</taxon>
        <taxon>Peronosporomycetes</taxon>
        <taxon>Peronosporales</taxon>
        <taxon>Peronosporaceae</taxon>
        <taxon>Hyaloperonospora</taxon>
    </lineage>
</organism>
<dbReference type="AlphaFoldDB" id="M4BL37"/>
<evidence type="ECO:0000256" key="1">
    <source>
        <dbReference type="SAM" id="Phobius"/>
    </source>
</evidence>
<accession>M4BL37</accession>
<dbReference type="InParanoid" id="M4BL37"/>
<reference evidence="3" key="1">
    <citation type="journal article" date="2010" name="Science">
        <title>Signatures of adaptation to obligate biotrophy in the Hyaloperonospora arabidopsidis genome.</title>
        <authorList>
            <person name="Baxter L."/>
            <person name="Tripathy S."/>
            <person name="Ishaque N."/>
            <person name="Boot N."/>
            <person name="Cabral A."/>
            <person name="Kemen E."/>
            <person name="Thines M."/>
            <person name="Ah-Fong A."/>
            <person name="Anderson R."/>
            <person name="Badejoko W."/>
            <person name="Bittner-Eddy P."/>
            <person name="Boore J.L."/>
            <person name="Chibucos M.C."/>
            <person name="Coates M."/>
            <person name="Dehal P."/>
            <person name="Delehaunty K."/>
            <person name="Dong S."/>
            <person name="Downton P."/>
            <person name="Dumas B."/>
            <person name="Fabro G."/>
            <person name="Fronick C."/>
            <person name="Fuerstenberg S.I."/>
            <person name="Fulton L."/>
            <person name="Gaulin E."/>
            <person name="Govers F."/>
            <person name="Hughes L."/>
            <person name="Humphray S."/>
            <person name="Jiang R.H."/>
            <person name="Judelson H."/>
            <person name="Kamoun S."/>
            <person name="Kyung K."/>
            <person name="Meijer H."/>
            <person name="Minx P."/>
            <person name="Morris P."/>
            <person name="Nelson J."/>
            <person name="Phuntumart V."/>
            <person name="Qutob D."/>
            <person name="Rehmany A."/>
            <person name="Rougon-Cardoso A."/>
            <person name="Ryden P."/>
            <person name="Torto-Alalibo T."/>
            <person name="Studholme D."/>
            <person name="Wang Y."/>
            <person name="Win J."/>
            <person name="Wood J."/>
            <person name="Clifton S.W."/>
            <person name="Rogers J."/>
            <person name="Van den Ackerveken G."/>
            <person name="Jones J.D."/>
            <person name="McDowell J.M."/>
            <person name="Beynon J."/>
            <person name="Tyler B.M."/>
        </authorList>
    </citation>
    <scope>NUCLEOTIDE SEQUENCE [LARGE SCALE GENOMIC DNA]</scope>
    <source>
        <strain evidence="3">Emoy2</strain>
    </source>
</reference>
<protein>
    <submittedName>
        <fullName evidence="2">Uncharacterized protein</fullName>
    </submittedName>
</protein>
<keyword evidence="1" id="KW-0472">Membrane</keyword>
<keyword evidence="1" id="KW-0812">Transmembrane</keyword>
<sequence>MPVSIWISSSIAQYPGHTLYLIKDFSALDLVTLILVHLRYNLRQIYNLYSLTGCVSINFLFLFVIKWGIFPFKKYIRGVETEPVVSAAPHRAAPPTGEST</sequence>
<proteinExistence type="predicted"/>